<dbReference type="EMBL" id="BAABRO010000012">
    <property type="protein sequence ID" value="GAA5509060.1"/>
    <property type="molecule type" value="Genomic_DNA"/>
</dbReference>
<accession>A0ABP9VXR0</accession>
<organism evidence="1 2">
    <name type="scientific">Novipirellula caenicola</name>
    <dbReference type="NCBI Taxonomy" id="1536901"/>
    <lineage>
        <taxon>Bacteria</taxon>
        <taxon>Pseudomonadati</taxon>
        <taxon>Planctomycetota</taxon>
        <taxon>Planctomycetia</taxon>
        <taxon>Pirellulales</taxon>
        <taxon>Pirellulaceae</taxon>
        <taxon>Novipirellula</taxon>
    </lineage>
</organism>
<gene>
    <name evidence="1" type="ORF">Rcae01_04529</name>
</gene>
<evidence type="ECO:0000313" key="2">
    <source>
        <dbReference type="Proteomes" id="UP001416858"/>
    </source>
</evidence>
<evidence type="ECO:0000313" key="1">
    <source>
        <dbReference type="EMBL" id="GAA5509060.1"/>
    </source>
</evidence>
<keyword evidence="2" id="KW-1185">Reference proteome</keyword>
<name>A0ABP9VXR0_9BACT</name>
<dbReference type="Proteomes" id="UP001416858">
    <property type="component" value="Unassembled WGS sequence"/>
</dbReference>
<proteinExistence type="predicted"/>
<sequence>MGESMEQRRNVTEGNIGHWMGQENVLGRKMGCRSVILLSYFPALPMFLPAGRPALNNRADF</sequence>
<comment type="caution">
    <text evidence="1">The sequence shown here is derived from an EMBL/GenBank/DDBJ whole genome shotgun (WGS) entry which is preliminary data.</text>
</comment>
<reference evidence="1 2" key="1">
    <citation type="submission" date="2024-02" db="EMBL/GenBank/DDBJ databases">
        <title>Rhodopirellula caenicola NBRC 110016.</title>
        <authorList>
            <person name="Ichikawa N."/>
            <person name="Katano-Makiyama Y."/>
            <person name="Hidaka K."/>
        </authorList>
    </citation>
    <scope>NUCLEOTIDE SEQUENCE [LARGE SCALE GENOMIC DNA]</scope>
    <source>
        <strain evidence="1 2">NBRC 110016</strain>
    </source>
</reference>
<protein>
    <submittedName>
        <fullName evidence="1">Uncharacterized protein</fullName>
    </submittedName>
</protein>